<feature type="transmembrane region" description="Helical" evidence="1">
    <location>
        <begin position="79"/>
        <end position="107"/>
    </location>
</feature>
<keyword evidence="1" id="KW-0812">Transmembrane</keyword>
<feature type="non-terminal residue" evidence="2">
    <location>
        <position position="143"/>
    </location>
</feature>
<dbReference type="InterPro" id="IPR019423">
    <property type="entry name" value="7TM_GPCR_serpentine_rcpt_Srj"/>
</dbReference>
<evidence type="ECO:0008006" key="4">
    <source>
        <dbReference type="Google" id="ProtNLM"/>
    </source>
</evidence>
<feature type="transmembrane region" description="Helical" evidence="1">
    <location>
        <begin position="36"/>
        <end position="59"/>
    </location>
</feature>
<evidence type="ECO:0000256" key="1">
    <source>
        <dbReference type="SAM" id="Phobius"/>
    </source>
</evidence>
<keyword evidence="1" id="KW-1133">Transmembrane helix</keyword>
<proteinExistence type="predicted"/>
<organism evidence="2 3">
    <name type="scientific">Pristionchus mayeri</name>
    <dbReference type="NCBI Taxonomy" id="1317129"/>
    <lineage>
        <taxon>Eukaryota</taxon>
        <taxon>Metazoa</taxon>
        <taxon>Ecdysozoa</taxon>
        <taxon>Nematoda</taxon>
        <taxon>Chromadorea</taxon>
        <taxon>Rhabditida</taxon>
        <taxon>Rhabditina</taxon>
        <taxon>Diplogasteromorpha</taxon>
        <taxon>Diplogasteroidea</taxon>
        <taxon>Neodiplogasteridae</taxon>
        <taxon>Pristionchus</taxon>
    </lineage>
</organism>
<protein>
    <recommendedName>
        <fullName evidence="4">G protein-coupled receptor</fullName>
    </recommendedName>
</protein>
<feature type="transmembrane region" description="Helical" evidence="1">
    <location>
        <begin position="119"/>
        <end position="142"/>
    </location>
</feature>
<accession>A0AAN5DEI6</accession>
<feature type="transmembrane region" description="Helical" evidence="1">
    <location>
        <begin position="6"/>
        <end position="24"/>
    </location>
</feature>
<dbReference type="AlphaFoldDB" id="A0AAN5DEI6"/>
<keyword evidence="1" id="KW-0472">Membrane</keyword>
<sequence>QDVIYLFAVCSITTNSFLIFLVFLPSNRNLGNYRLLLCTFATVDMIISLYHAIILPTFVLTEYGYGTFAYAALNLPPTVGFAVIESYIILFYEPFVLVSFHFLYRLVSVTRPDVLRAHFALGVFLACCVNAFIVCMTVADIWI</sequence>
<keyword evidence="3" id="KW-1185">Reference proteome</keyword>
<comment type="caution">
    <text evidence="2">The sequence shown here is derived from an EMBL/GenBank/DDBJ whole genome shotgun (WGS) entry which is preliminary data.</text>
</comment>
<dbReference type="InterPro" id="IPR019428">
    <property type="entry name" value="7TM_GPCR_serpentine_rcpt_Str"/>
</dbReference>
<dbReference type="PANTHER" id="PTHR45907">
    <property type="entry name" value="SERPENTINE RECEPTOR, CLASS J"/>
    <property type="match status" value="1"/>
</dbReference>
<dbReference type="PANTHER" id="PTHR45907:SF16">
    <property type="entry name" value="SERPENTINE RECEPTOR, CLASS J"/>
    <property type="match status" value="1"/>
</dbReference>
<dbReference type="Pfam" id="PF10326">
    <property type="entry name" value="7TM_GPCR_Str"/>
    <property type="match status" value="1"/>
</dbReference>
<reference evidence="3" key="1">
    <citation type="submission" date="2022-10" db="EMBL/GenBank/DDBJ databases">
        <title>Genome assembly of Pristionchus species.</title>
        <authorList>
            <person name="Yoshida K."/>
            <person name="Sommer R.J."/>
        </authorList>
    </citation>
    <scope>NUCLEOTIDE SEQUENCE [LARGE SCALE GENOMIC DNA]</scope>
    <source>
        <strain evidence="3">RS5460</strain>
    </source>
</reference>
<dbReference type="Proteomes" id="UP001328107">
    <property type="component" value="Unassembled WGS sequence"/>
</dbReference>
<dbReference type="EMBL" id="BTRK01000006">
    <property type="protein sequence ID" value="GMR61541.1"/>
    <property type="molecule type" value="Genomic_DNA"/>
</dbReference>
<feature type="non-terminal residue" evidence="2">
    <location>
        <position position="1"/>
    </location>
</feature>
<gene>
    <name evidence="2" type="ORF">PMAYCL1PPCAC_31736</name>
</gene>
<evidence type="ECO:0000313" key="3">
    <source>
        <dbReference type="Proteomes" id="UP001328107"/>
    </source>
</evidence>
<name>A0AAN5DEI6_9BILA</name>
<evidence type="ECO:0000313" key="2">
    <source>
        <dbReference type="EMBL" id="GMR61541.1"/>
    </source>
</evidence>